<sequence length="300" mass="35213">EYFEVSNNPKAGTYHKSCWAEIEKEQQNSNNYPTCQECKKLIKAGEERVSETMPDAFSPQTFYYHKACFKKTQCSKCSNPRLEEELLRNAEYYQSLFYDLTEEEKREGKRRLKETIETIERDLYPERNKGKGGSEDFFYSDKKVRYIPEIAGRLKFLSDEQQNKTLQWFSQDIHKFQKDELVKFEEPLELEKEVKKIETKPKKSSAMLANELFVDGIKKSASTVCRLYKKYGISHLKPTYHYSEQQALLGKIKPLVDTIRILPSSQVLAEDECAFYLNEAPRRLYGLKGERIISWKPGNI</sequence>
<proteinExistence type="predicted"/>
<evidence type="ECO:0000313" key="1">
    <source>
        <dbReference type="EMBL" id="CAG8797939.1"/>
    </source>
</evidence>
<gene>
    <name evidence="1" type="ORF">RPERSI_LOCUS20435</name>
</gene>
<dbReference type="EMBL" id="CAJVQC010057763">
    <property type="protein sequence ID" value="CAG8797939.1"/>
    <property type="molecule type" value="Genomic_DNA"/>
</dbReference>
<keyword evidence="2" id="KW-1185">Reference proteome</keyword>
<reference evidence="1" key="1">
    <citation type="submission" date="2021-06" db="EMBL/GenBank/DDBJ databases">
        <authorList>
            <person name="Kallberg Y."/>
            <person name="Tangrot J."/>
            <person name="Rosling A."/>
        </authorList>
    </citation>
    <scope>NUCLEOTIDE SEQUENCE</scope>
    <source>
        <strain evidence="1">MA461A</strain>
    </source>
</reference>
<comment type="caution">
    <text evidence="1">The sequence shown here is derived from an EMBL/GenBank/DDBJ whole genome shotgun (WGS) entry which is preliminary data.</text>
</comment>
<evidence type="ECO:0000313" key="2">
    <source>
        <dbReference type="Proteomes" id="UP000789920"/>
    </source>
</evidence>
<feature type="non-terminal residue" evidence="1">
    <location>
        <position position="300"/>
    </location>
</feature>
<protein>
    <submittedName>
        <fullName evidence="1">10142_t:CDS:1</fullName>
    </submittedName>
</protein>
<dbReference type="Proteomes" id="UP000789920">
    <property type="component" value="Unassembled WGS sequence"/>
</dbReference>
<feature type="non-terminal residue" evidence="1">
    <location>
        <position position="1"/>
    </location>
</feature>
<accession>A0ACA9RK32</accession>
<name>A0ACA9RK32_9GLOM</name>
<organism evidence="1 2">
    <name type="scientific">Racocetra persica</name>
    <dbReference type="NCBI Taxonomy" id="160502"/>
    <lineage>
        <taxon>Eukaryota</taxon>
        <taxon>Fungi</taxon>
        <taxon>Fungi incertae sedis</taxon>
        <taxon>Mucoromycota</taxon>
        <taxon>Glomeromycotina</taxon>
        <taxon>Glomeromycetes</taxon>
        <taxon>Diversisporales</taxon>
        <taxon>Gigasporaceae</taxon>
        <taxon>Racocetra</taxon>
    </lineage>
</organism>